<dbReference type="RefSeq" id="WP_030035959.1">
    <property type="nucleotide sequence ID" value="NZ_DF384213.1"/>
</dbReference>
<sequence length="122" mass="14324">MNDYIEVIKKSIELSNVLKEGIDYIKETIVFREYGELDSLLEGLVDSVVYLEKALNPVFLEIKDNEYEKIIKDFQNSLNLLKDTLDNGDMDEAISFIDDNLSVKYEIWKKHLDSKLKKYTYC</sequence>
<evidence type="ECO:0000313" key="2">
    <source>
        <dbReference type="EMBL" id="GAE03108.1"/>
    </source>
</evidence>
<name>A0A0S6U7A5_CLOBO</name>
<dbReference type="HOGENOM" id="CLU_2022653_0_0_9"/>
<evidence type="ECO:0000259" key="1">
    <source>
        <dbReference type="Pfam" id="PF26154"/>
    </source>
</evidence>
<dbReference type="Pfam" id="PF26154">
    <property type="entry name" value="DUF8042"/>
    <property type="match status" value="1"/>
</dbReference>
<dbReference type="InterPro" id="IPR058355">
    <property type="entry name" value="DUF8042"/>
</dbReference>
<dbReference type="Proteomes" id="UP000054164">
    <property type="component" value="Unassembled WGS sequence"/>
</dbReference>
<proteinExistence type="predicted"/>
<reference evidence="2" key="1">
    <citation type="submission" date="2013-10" db="EMBL/GenBank/DDBJ databases">
        <title>Draft genome sequence of Clostridium botulinum type B strain Osaka05.</title>
        <authorList>
            <person name="Sakaguchi Y."/>
            <person name="Hosomi K."/>
            <person name="Uchiyama J."/>
            <person name="Ogura Y."/>
            <person name="Sakaguchi M."/>
            <person name="Kohda T."/>
            <person name="Mukamoto M."/>
            <person name="Misawa N."/>
            <person name="Matsuzaki S."/>
            <person name="Hayashi T."/>
            <person name="Kozaki S."/>
        </authorList>
    </citation>
    <scope>NUCLEOTIDE SEQUENCE</scope>
    <source>
        <strain evidence="2">Osaka05</strain>
    </source>
</reference>
<accession>A0A0S6U7A5</accession>
<dbReference type="AlphaFoldDB" id="A0A0S6U7A5"/>
<organism evidence="2">
    <name type="scientific">Clostridium botulinum B str. Osaka05</name>
    <dbReference type="NCBI Taxonomy" id="1407017"/>
    <lineage>
        <taxon>Bacteria</taxon>
        <taxon>Bacillati</taxon>
        <taxon>Bacillota</taxon>
        <taxon>Clostridia</taxon>
        <taxon>Eubacteriales</taxon>
        <taxon>Clostridiaceae</taxon>
        <taxon>Clostridium</taxon>
    </lineage>
</organism>
<feature type="domain" description="DUF8042" evidence="1">
    <location>
        <begin position="1"/>
        <end position="117"/>
    </location>
</feature>
<protein>
    <recommendedName>
        <fullName evidence="1">DUF8042 domain-containing protein</fullName>
    </recommendedName>
</protein>
<dbReference type="EMBL" id="DF384213">
    <property type="protein sequence ID" value="GAE03108.1"/>
    <property type="molecule type" value="Genomic_DNA"/>
</dbReference>
<gene>
    <name evidence="2" type="ORF">CBO05C_2798</name>
</gene>